<evidence type="ECO:0000256" key="5">
    <source>
        <dbReference type="ARBA" id="ARBA00074032"/>
    </source>
</evidence>
<dbReference type="FunFam" id="1.25.40.480:FF:000001">
    <property type="entry name" value="Bystin (51.6 kD)-like"/>
    <property type="match status" value="1"/>
</dbReference>
<dbReference type="PANTHER" id="PTHR12821:SF0">
    <property type="entry name" value="BYSTIN"/>
    <property type="match status" value="1"/>
</dbReference>
<dbReference type="PANTHER" id="PTHR12821">
    <property type="entry name" value="BYSTIN"/>
    <property type="match status" value="1"/>
</dbReference>
<protein>
    <recommendedName>
        <fullName evidence="5">Bystin</fullName>
    </recommendedName>
</protein>
<proteinExistence type="inferred from homology"/>
<dbReference type="GO" id="GO:0030688">
    <property type="term" value="C:preribosome, small subunit precursor"/>
    <property type="evidence" value="ECO:0007669"/>
    <property type="project" value="TreeGrafter"/>
</dbReference>
<feature type="compositionally biased region" description="Basic and acidic residues" evidence="6">
    <location>
        <begin position="11"/>
        <end position="25"/>
    </location>
</feature>
<dbReference type="OrthoDB" id="2192561at2759"/>
<feature type="region of interest" description="Disordered" evidence="6">
    <location>
        <begin position="1"/>
        <end position="128"/>
    </location>
</feature>
<evidence type="ECO:0000256" key="4">
    <source>
        <dbReference type="ARBA" id="ARBA00023242"/>
    </source>
</evidence>
<dbReference type="GO" id="GO:0005737">
    <property type="term" value="C:cytoplasm"/>
    <property type="evidence" value="ECO:0007669"/>
    <property type="project" value="TreeGrafter"/>
</dbReference>
<comment type="subcellular location">
    <subcellularLocation>
        <location evidence="1">Nucleus</location>
        <location evidence="1">Nucleolus</location>
    </subcellularLocation>
</comment>
<dbReference type="GO" id="GO:0005730">
    <property type="term" value="C:nucleolus"/>
    <property type="evidence" value="ECO:0007669"/>
    <property type="project" value="UniProtKB-SubCell"/>
</dbReference>
<dbReference type="Pfam" id="PF05291">
    <property type="entry name" value="Bystin"/>
    <property type="match status" value="1"/>
</dbReference>
<comment type="similarity">
    <text evidence="2">Belongs to the bystin family.</text>
</comment>
<organism evidence="7 8">
    <name type="scientific">Coemansia thaxteri</name>
    <dbReference type="NCBI Taxonomy" id="2663907"/>
    <lineage>
        <taxon>Eukaryota</taxon>
        <taxon>Fungi</taxon>
        <taxon>Fungi incertae sedis</taxon>
        <taxon>Zoopagomycota</taxon>
        <taxon>Kickxellomycotina</taxon>
        <taxon>Kickxellomycetes</taxon>
        <taxon>Kickxellales</taxon>
        <taxon>Kickxellaceae</taxon>
        <taxon>Coemansia</taxon>
    </lineage>
</organism>
<dbReference type="GO" id="GO:0030515">
    <property type="term" value="F:snoRNA binding"/>
    <property type="evidence" value="ECO:0007669"/>
    <property type="project" value="TreeGrafter"/>
</dbReference>
<feature type="compositionally biased region" description="Basic and acidic residues" evidence="6">
    <location>
        <begin position="32"/>
        <end position="46"/>
    </location>
</feature>
<evidence type="ECO:0000256" key="2">
    <source>
        <dbReference type="ARBA" id="ARBA00007114"/>
    </source>
</evidence>
<keyword evidence="3" id="KW-0690">Ribosome biogenesis</keyword>
<evidence type="ECO:0000313" key="8">
    <source>
        <dbReference type="Proteomes" id="UP001150907"/>
    </source>
</evidence>
<dbReference type="Proteomes" id="UP001150907">
    <property type="component" value="Unassembled WGS sequence"/>
</dbReference>
<feature type="compositionally biased region" description="Basic residues" evidence="6">
    <location>
        <begin position="1"/>
        <end position="10"/>
    </location>
</feature>
<gene>
    <name evidence="7" type="primary">ENP1</name>
    <name evidence="7" type="ORF">H4R26_004524</name>
</gene>
<dbReference type="AlphaFoldDB" id="A0A9W8EDJ2"/>
<evidence type="ECO:0000256" key="1">
    <source>
        <dbReference type="ARBA" id="ARBA00004604"/>
    </source>
</evidence>
<dbReference type="EMBL" id="JANBQF010000506">
    <property type="protein sequence ID" value="KAJ2000628.1"/>
    <property type="molecule type" value="Genomic_DNA"/>
</dbReference>
<dbReference type="InterPro" id="IPR007955">
    <property type="entry name" value="Bystin"/>
</dbReference>
<keyword evidence="8" id="KW-1185">Reference proteome</keyword>
<accession>A0A9W8EDJ2</accession>
<keyword evidence="4" id="KW-0539">Nucleus</keyword>
<feature type="compositionally biased region" description="Acidic residues" evidence="6">
    <location>
        <begin position="101"/>
        <end position="128"/>
    </location>
</feature>
<comment type="caution">
    <text evidence="7">The sequence shown here is derived from an EMBL/GenBank/DDBJ whole genome shotgun (WGS) entry which is preliminary data.</text>
</comment>
<evidence type="ECO:0000313" key="7">
    <source>
        <dbReference type="EMBL" id="KAJ2000628.1"/>
    </source>
</evidence>
<evidence type="ECO:0000256" key="3">
    <source>
        <dbReference type="ARBA" id="ARBA00022517"/>
    </source>
</evidence>
<dbReference type="GO" id="GO:0006364">
    <property type="term" value="P:rRNA processing"/>
    <property type="evidence" value="ECO:0007669"/>
    <property type="project" value="TreeGrafter"/>
</dbReference>
<feature type="compositionally biased region" description="Acidic residues" evidence="6">
    <location>
        <begin position="67"/>
        <end position="77"/>
    </location>
</feature>
<reference evidence="7" key="1">
    <citation type="submission" date="2022-07" db="EMBL/GenBank/DDBJ databases">
        <title>Phylogenomic reconstructions and comparative analyses of Kickxellomycotina fungi.</title>
        <authorList>
            <person name="Reynolds N.K."/>
            <person name="Stajich J.E."/>
            <person name="Barry K."/>
            <person name="Grigoriev I.V."/>
            <person name="Crous P."/>
            <person name="Smith M.E."/>
        </authorList>
    </citation>
    <scope>NUCLEOTIDE SEQUENCE</scope>
    <source>
        <strain evidence="7">IMI 214461</strain>
    </source>
</reference>
<sequence length="453" mass="51748">MPRAAGKSKSRHDPLHVELTSDTHAKTKGRAKYAEREQKRAKKESGESFVDPKTSKRLLKIAREQQEEIEDEDEDEAGVAAQYGDLSSDDEDQAAPRRLSDDDDDDEGSDDDEEEEEEYDEEEYEEEVLEGEAAAMFEKFMPSAPRERQNLADIIMAKIKEREAAKMDGDAPAVYFEESGKRPVPRGLDSRIVQVYTKIGELLSRYKSGPVPKAFKIIPSIRNWEEILYLTNPDSWTPQATYQATRLFVSNMKPKQAQKFLTLVLLDRVRDDIAENKKLNYHLYMSLKKALYKPAAFFKGVLFPMCESSTCTLREAVIVGSVLVKVSVPMLHSAAALFQLTDMEYTGPTSVFIRILLDKKYALPFKVVDNLVFHFIRFKQDKRSLPVLWHQAFLVFVQRYKADLTPDQKDALLSVIKIHYHQGISEEIRREIVHSVCRGEMVVPQEGADVEMA</sequence>
<name>A0A9W8EDJ2_9FUNG</name>
<evidence type="ECO:0000256" key="6">
    <source>
        <dbReference type="SAM" id="MobiDB-lite"/>
    </source>
</evidence>